<sequence>MSENSSDSDSSCGWTVISHEGSDIEMLNSVTPTDSCEPAPECSSLEQEELQALQIEQGESSQNGTVLMEETAYPALEETSSTTEAEEQKIPEDSIYIGTASDDSDIVTLEPPKLEEIGNQEVVIVEEAQSSEDFNMGSSSSSQYTFCQPETVFSSQPSDDESSSDETSNQPSPAFRRRRARKKTVSASESEDRLVAEQETEPSKELSKRQFSSGLNKCVILALVIAISMGFGHFYGTIQIQKRQQLVRKIHEDELNDMKDYLSQCQQEQESFIDYKSLKENLARCWTLTEAEKMSFETQKMNLATENQYLRKLFTDFVNDVKDYLRNMKEYEVDNDGVFEKLDEYIYRHFFGHTFSPPYGPSRPDKKQRMVNIENSRHRKQEQKHLQPQPYKREGKWHKYGRTNGRQMANLEIELGQLPFDPQY</sequence>
<feature type="region of interest" description="Disordered" evidence="2">
    <location>
        <begin position="152"/>
        <end position="207"/>
    </location>
</feature>
<reference evidence="4" key="3">
    <citation type="submission" date="2025-08" db="UniProtKB">
        <authorList>
            <consortium name="Ensembl"/>
        </authorList>
    </citation>
    <scope>IDENTIFICATION</scope>
</reference>
<accession>A0A2I2YAH7</accession>
<feature type="compositionally biased region" description="Basic residues" evidence="2">
    <location>
        <begin position="175"/>
        <end position="184"/>
    </location>
</feature>
<dbReference type="PANTHER" id="PTHR28638:SF2">
    <property type="entry name" value="CELL CYCLE PROGRESSION PROTEIN 1"/>
    <property type="match status" value="1"/>
</dbReference>
<evidence type="ECO:0000256" key="1">
    <source>
        <dbReference type="ARBA" id="ARBA00023054"/>
    </source>
</evidence>
<keyword evidence="1" id="KW-0175">Coiled coil</keyword>
<feature type="compositionally biased region" description="Basic and acidic residues" evidence="2">
    <location>
        <begin position="190"/>
        <end position="207"/>
    </location>
</feature>
<dbReference type="PANTHER" id="PTHR28638">
    <property type="entry name" value="CELL CYCLE PROGRESSION PROTEIN 1"/>
    <property type="match status" value="1"/>
</dbReference>
<reference evidence="4 5" key="2">
    <citation type="journal article" date="2012" name="Nature">
        <title>Insights into hominid evolution from the gorilla genome sequence.</title>
        <authorList>
            <person name="Scally A."/>
            <person name="Dutheil J.Y."/>
            <person name="Hillier L.W."/>
            <person name="Jordan G.E."/>
            <person name="Goodhead I."/>
            <person name="Herrero J."/>
            <person name="Hobolth A."/>
            <person name="Lappalainen T."/>
            <person name="Mailund T."/>
            <person name="Marques-Bonet T."/>
            <person name="McCarthy S."/>
            <person name="Montgomery S.H."/>
            <person name="Schwalie P.C."/>
            <person name="Tang Y.A."/>
            <person name="Ward M.C."/>
            <person name="Xue Y."/>
            <person name="Yngvadottir B."/>
            <person name="Alkan C."/>
            <person name="Andersen L.N."/>
            <person name="Ayub Q."/>
            <person name="Ball E.V."/>
            <person name="Beal K."/>
            <person name="Bradley B.J."/>
            <person name="Chen Y."/>
            <person name="Clee C.M."/>
            <person name="Fitzgerald S."/>
            <person name="Graves T.A."/>
            <person name="Gu Y."/>
            <person name="Heath P."/>
            <person name="Heger A."/>
            <person name="Karakoc E."/>
            <person name="Kolb-Kokocinski A."/>
            <person name="Laird G.K."/>
            <person name="Lunter G."/>
            <person name="Meader S."/>
            <person name="Mort M."/>
            <person name="Mullikin J.C."/>
            <person name="Munch K."/>
            <person name="O'Connor T.D."/>
            <person name="Phillips A.D."/>
            <person name="Prado-Martinez J."/>
            <person name="Rogers A.S."/>
            <person name="Sajjadian S."/>
            <person name="Schmidt D."/>
            <person name="Shaw K."/>
            <person name="Simpson J.T."/>
            <person name="Stenson P.D."/>
            <person name="Turner D.J."/>
            <person name="Vigilant L."/>
            <person name="Vilella A.J."/>
            <person name="Whitener W."/>
            <person name="Zhu B."/>
            <person name="Cooper D.N."/>
            <person name="de Jong P."/>
            <person name="Dermitzakis E.T."/>
            <person name="Eichler E.E."/>
            <person name="Flicek P."/>
            <person name="Goldman N."/>
            <person name="Mundy N.I."/>
            <person name="Ning Z."/>
            <person name="Odom D.T."/>
            <person name="Ponting C.P."/>
            <person name="Quail M.A."/>
            <person name="Ryder O.A."/>
            <person name="Searle S.M."/>
            <person name="Warren W.C."/>
            <person name="Wilson R.K."/>
            <person name="Schierup M.H."/>
            <person name="Rogers J."/>
            <person name="Tyler-Smith C."/>
            <person name="Durbin R."/>
        </authorList>
    </citation>
    <scope>NUCLEOTIDE SEQUENCE [LARGE SCALE GENOMIC DNA]</scope>
</reference>
<keyword evidence="5" id="KW-1185">Reference proteome</keyword>
<dbReference type="Proteomes" id="UP000001519">
    <property type="component" value="Chromosome 15"/>
</dbReference>
<dbReference type="EMBL" id="CABD030096369">
    <property type="status" value="NOT_ANNOTATED_CDS"/>
    <property type="molecule type" value="Genomic_DNA"/>
</dbReference>
<evidence type="ECO:0000256" key="3">
    <source>
        <dbReference type="SAM" id="Phobius"/>
    </source>
</evidence>
<reference evidence="5" key="1">
    <citation type="submission" date="2011-05" db="EMBL/GenBank/DDBJ databases">
        <title>Insights into the evolution of the great apes provided by the gorilla genome.</title>
        <authorList>
            <person name="Scally A."/>
        </authorList>
    </citation>
    <scope>NUCLEOTIDE SEQUENCE [LARGE SCALE GENOMIC DNA]</scope>
</reference>
<evidence type="ECO:0000313" key="5">
    <source>
        <dbReference type="Proteomes" id="UP000001519"/>
    </source>
</evidence>
<keyword evidence="3" id="KW-0812">Transmembrane</keyword>
<dbReference type="GeneTree" id="ENSGT00940000160497"/>
<name>A0A2I2YAH7_GORGO</name>
<keyword evidence="3" id="KW-1133">Transmembrane helix</keyword>
<feature type="region of interest" description="Disordered" evidence="2">
    <location>
        <begin position="376"/>
        <end position="396"/>
    </location>
</feature>
<feature type="transmembrane region" description="Helical" evidence="3">
    <location>
        <begin position="219"/>
        <end position="238"/>
    </location>
</feature>
<dbReference type="EMBL" id="CABD030096368">
    <property type="status" value="NOT_ANNOTATED_CDS"/>
    <property type="molecule type" value="Genomic_DNA"/>
</dbReference>
<feature type="region of interest" description="Disordered" evidence="2">
    <location>
        <begin position="77"/>
        <end position="105"/>
    </location>
</feature>
<dbReference type="Bgee" id="ENSGGOG00000002361">
    <property type="expression patterns" value="Expressed in testis and 6 other cell types or tissues"/>
</dbReference>
<keyword evidence="3" id="KW-0472">Membrane</keyword>
<dbReference type="AlphaFoldDB" id="A0A2I2YAH7"/>
<organism evidence="4 5">
    <name type="scientific">Gorilla gorilla gorilla</name>
    <name type="common">Western lowland gorilla</name>
    <dbReference type="NCBI Taxonomy" id="9595"/>
    <lineage>
        <taxon>Eukaryota</taxon>
        <taxon>Metazoa</taxon>
        <taxon>Chordata</taxon>
        <taxon>Craniata</taxon>
        <taxon>Vertebrata</taxon>
        <taxon>Euteleostomi</taxon>
        <taxon>Mammalia</taxon>
        <taxon>Eutheria</taxon>
        <taxon>Euarchontoglires</taxon>
        <taxon>Primates</taxon>
        <taxon>Haplorrhini</taxon>
        <taxon>Catarrhini</taxon>
        <taxon>Hominidae</taxon>
        <taxon>Gorilla</taxon>
    </lineage>
</organism>
<proteinExistence type="predicted"/>
<dbReference type="Ensembl" id="ENSGGOT00000056679.1">
    <property type="protein sequence ID" value="ENSGGOP00000031914.1"/>
    <property type="gene ID" value="ENSGGOG00000002361.3"/>
</dbReference>
<dbReference type="InterPro" id="IPR051990">
    <property type="entry name" value="CCPG1/PBIP1"/>
</dbReference>
<evidence type="ECO:0000256" key="2">
    <source>
        <dbReference type="SAM" id="MobiDB-lite"/>
    </source>
</evidence>
<reference evidence="4" key="4">
    <citation type="submission" date="2025-09" db="UniProtKB">
        <authorList>
            <consortium name="Ensembl"/>
        </authorList>
    </citation>
    <scope>IDENTIFICATION</scope>
</reference>
<protein>
    <submittedName>
        <fullName evidence="4">Cell cycle progression 1</fullName>
    </submittedName>
</protein>
<dbReference type="EMBL" id="CABD030096367">
    <property type="status" value="NOT_ANNOTATED_CDS"/>
    <property type="molecule type" value="Genomic_DNA"/>
</dbReference>
<evidence type="ECO:0000313" key="4">
    <source>
        <dbReference type="Ensembl" id="ENSGGOP00000031914.1"/>
    </source>
</evidence>